<dbReference type="AlphaFoldDB" id="A0A0L0NV75"/>
<evidence type="ECO:0000256" key="4">
    <source>
        <dbReference type="ARBA" id="ARBA00065810"/>
    </source>
</evidence>
<accession>A0A0L0NV75</accession>
<dbReference type="FunFam" id="2.40.50.100:FF:000010">
    <property type="entry name" value="Acetyltransferase component of pyruvate dehydrogenase complex"/>
    <property type="match status" value="1"/>
</dbReference>
<feature type="compositionally biased region" description="Basic and acidic residues" evidence="5">
    <location>
        <begin position="132"/>
        <end position="147"/>
    </location>
</feature>
<reference evidence="9" key="1">
    <citation type="journal article" date="2015" name="BMC Genomics">
        <title>Draft genome of a commonly misdiagnosed multidrug resistant pathogen Candida auris.</title>
        <authorList>
            <person name="Chatterjee S."/>
            <person name="Alampalli S.V."/>
            <person name="Nageshan R.K."/>
            <person name="Chettiar S.T."/>
            <person name="Joshi S."/>
            <person name="Tatu U.S."/>
        </authorList>
    </citation>
    <scope>NUCLEOTIDE SEQUENCE [LARGE SCALE GENOMIC DNA]</scope>
    <source>
        <strain evidence="9">6684</strain>
    </source>
</reference>
<evidence type="ECO:0000313" key="8">
    <source>
        <dbReference type="EMBL" id="KND97953.1"/>
    </source>
</evidence>
<dbReference type="PROSITE" id="PS51826">
    <property type="entry name" value="PSBD"/>
    <property type="match status" value="1"/>
</dbReference>
<keyword evidence="2" id="KW-0450">Lipoyl</keyword>
<dbReference type="VEuPathDB" id="FungiDB:B9J08_003041"/>
<dbReference type="SUPFAM" id="SSF51230">
    <property type="entry name" value="Single hybrid motif"/>
    <property type="match status" value="1"/>
</dbReference>
<dbReference type="InterPro" id="IPR004167">
    <property type="entry name" value="PSBD"/>
</dbReference>
<dbReference type="Proteomes" id="UP000037122">
    <property type="component" value="Unassembled WGS sequence"/>
</dbReference>
<keyword evidence="3" id="KW-0809">Transit peptide</keyword>
<dbReference type="InterPro" id="IPR045257">
    <property type="entry name" value="E2/Pdx1"/>
</dbReference>
<feature type="region of interest" description="Disordered" evidence="5">
    <location>
        <begin position="127"/>
        <end position="178"/>
    </location>
</feature>
<feature type="domain" description="Peripheral subunit-binding (PSBD)" evidence="7">
    <location>
        <begin position="187"/>
        <end position="228"/>
    </location>
</feature>
<dbReference type="VEuPathDB" id="FungiDB:QG37_05180"/>
<gene>
    <name evidence="8" type="ORF">QG37_05180</name>
</gene>
<dbReference type="PANTHER" id="PTHR23151:SF82">
    <property type="entry name" value="PYRUVATE DEHYDROGENASE COMPLEX PROTEIN X COMPONENT, MITOCHONDRIAL"/>
    <property type="match status" value="1"/>
</dbReference>
<comment type="caution">
    <text evidence="8">The sequence shown here is derived from an EMBL/GenBank/DDBJ whole genome shotgun (WGS) entry which is preliminary data.</text>
</comment>
<evidence type="ECO:0000259" key="6">
    <source>
        <dbReference type="PROSITE" id="PS50968"/>
    </source>
</evidence>
<evidence type="ECO:0000256" key="2">
    <source>
        <dbReference type="ARBA" id="ARBA00022823"/>
    </source>
</evidence>
<dbReference type="PROSITE" id="PS50968">
    <property type="entry name" value="BIOTINYL_LIPOYL"/>
    <property type="match status" value="1"/>
</dbReference>
<dbReference type="InterPro" id="IPR011053">
    <property type="entry name" value="Single_hybrid_motif"/>
</dbReference>
<dbReference type="Pfam" id="PF00364">
    <property type="entry name" value="Biotin_lipoyl"/>
    <property type="match status" value="1"/>
</dbReference>
<dbReference type="GO" id="GO:0006086">
    <property type="term" value="P:pyruvate decarboxylation to acetyl-CoA"/>
    <property type="evidence" value="ECO:0007669"/>
    <property type="project" value="InterPro"/>
</dbReference>
<dbReference type="GO" id="GO:0045254">
    <property type="term" value="C:pyruvate dehydrogenase complex"/>
    <property type="evidence" value="ECO:0007669"/>
    <property type="project" value="InterPro"/>
</dbReference>
<evidence type="ECO:0000256" key="3">
    <source>
        <dbReference type="ARBA" id="ARBA00022946"/>
    </source>
</evidence>
<dbReference type="CDD" id="cd06849">
    <property type="entry name" value="lipoyl_domain"/>
    <property type="match status" value="1"/>
</dbReference>
<dbReference type="GO" id="GO:0004742">
    <property type="term" value="F:dihydrolipoyllysine-residue acetyltransferase activity"/>
    <property type="evidence" value="ECO:0007669"/>
    <property type="project" value="TreeGrafter"/>
</dbReference>
<organism evidence="8 9">
    <name type="scientific">Candidozyma auris</name>
    <name type="common">Yeast</name>
    <name type="synonym">Candida auris</name>
    <dbReference type="NCBI Taxonomy" id="498019"/>
    <lineage>
        <taxon>Eukaryota</taxon>
        <taxon>Fungi</taxon>
        <taxon>Dikarya</taxon>
        <taxon>Ascomycota</taxon>
        <taxon>Saccharomycotina</taxon>
        <taxon>Pichiomycetes</taxon>
        <taxon>Metschnikowiaceae</taxon>
        <taxon>Candidozyma</taxon>
    </lineage>
</organism>
<sequence>MLRFASTRTACLARLSRATKLATSRQFHAQSTLLDAQVFKMPAMSPTMEEGGIVGWKVEPGQEFSAGDVLLEVETDKATIDVEAQDDGIMWEILKKDGANGIAVGEPIALLAEHGDDLSSLERPNLEQEAAAPKREQPKQEKPKEETNSDSTPQVVVAQKSEPSAKPETPSNSSSDSVFVSANPLQKLTPAVELLLHTKGISVEEALQKIPASGPKGRLLKGDVLAYLGDISKSAVERVATYFKSKEHLDLSNIKIAKPKEEPASAQETKKVEPLKPANILSIGFTSELGDNISEFKFQHAFEKALHTAITQTYGHRFPEYSRSPSASGVDLEEIFDDLLVAPPTKQRFEVSDVQFKFIKPASSRHASAPLDAFDELLGIESPTPIVHEVDSPVTADVKFKVKFDEKLIDSKEFVEDFQENLLSQIPTKQLIITQV</sequence>
<dbReference type="PROSITE" id="PS00189">
    <property type="entry name" value="LIPOYL"/>
    <property type="match status" value="1"/>
</dbReference>
<protein>
    <submittedName>
        <fullName evidence="8">Uncharacterized protein</fullName>
    </submittedName>
</protein>
<dbReference type="SUPFAM" id="SSF47005">
    <property type="entry name" value="Peripheral subunit-binding domain of 2-oxo acid dehydrogenase complex"/>
    <property type="match status" value="1"/>
</dbReference>
<dbReference type="Gene3D" id="2.40.50.100">
    <property type="match status" value="1"/>
</dbReference>
<comment type="similarity">
    <text evidence="1">Belongs to the 2-oxoacid dehydrogenase family.</text>
</comment>
<dbReference type="Pfam" id="PF02817">
    <property type="entry name" value="E3_binding"/>
    <property type="match status" value="1"/>
</dbReference>
<dbReference type="InterPro" id="IPR000089">
    <property type="entry name" value="Biotin_lipoyl"/>
</dbReference>
<name>A0A0L0NV75_CANAR</name>
<evidence type="ECO:0000256" key="1">
    <source>
        <dbReference type="ARBA" id="ARBA00007317"/>
    </source>
</evidence>
<evidence type="ECO:0000313" key="9">
    <source>
        <dbReference type="Proteomes" id="UP000037122"/>
    </source>
</evidence>
<dbReference type="VEuPathDB" id="FungiDB:CJI97_003113"/>
<evidence type="ECO:0000259" key="7">
    <source>
        <dbReference type="PROSITE" id="PS51826"/>
    </source>
</evidence>
<dbReference type="VEuPathDB" id="FungiDB:CJJ09_001064"/>
<dbReference type="VEuPathDB" id="FungiDB:CJI96_0000871"/>
<dbReference type="Gene3D" id="4.10.320.10">
    <property type="entry name" value="E3-binding domain"/>
    <property type="match status" value="1"/>
</dbReference>
<proteinExistence type="inferred from homology"/>
<dbReference type="InterPro" id="IPR003016">
    <property type="entry name" value="2-oxoA_DH_lipoyl-BS"/>
</dbReference>
<evidence type="ECO:0000256" key="5">
    <source>
        <dbReference type="SAM" id="MobiDB-lite"/>
    </source>
</evidence>
<feature type="domain" description="Lipoyl-binding" evidence="6">
    <location>
        <begin position="36"/>
        <end position="112"/>
    </location>
</feature>
<dbReference type="EMBL" id="LGST01000037">
    <property type="protein sequence ID" value="KND97953.1"/>
    <property type="molecule type" value="Genomic_DNA"/>
</dbReference>
<comment type="subunit">
    <text evidence="4">Eukaryotic pyruvate dehydrogenase (PDH) complexes are organized as a core consisting of the oligomeric dihydrolipoamide acetyl-transferase (E2), around which are arranged multiple copies of pyruvate dehydrogenase (E1), dihydrolipoamide dehydrogenase (E3) and protein X (E3BP) bound by non-covalent bonds.</text>
</comment>
<dbReference type="PANTHER" id="PTHR23151">
    <property type="entry name" value="DIHYDROLIPOAMIDE ACETYL/SUCCINYL-TRANSFERASE-RELATED"/>
    <property type="match status" value="1"/>
</dbReference>
<dbReference type="InterPro" id="IPR036625">
    <property type="entry name" value="E3-bd_dom_sf"/>
</dbReference>
<dbReference type="VEuPathDB" id="FungiDB:CJJ07_004511"/>